<gene>
    <name evidence="1" type="ORF">EWE75_19160</name>
</gene>
<comment type="caution">
    <text evidence="1">The sequence shown here is derived from an EMBL/GenBank/DDBJ whole genome shotgun (WGS) entry which is preliminary data.</text>
</comment>
<protein>
    <submittedName>
        <fullName evidence="1">Uncharacterized protein</fullName>
    </submittedName>
</protein>
<dbReference type="EMBL" id="SGIS01000036">
    <property type="protein sequence ID" value="RZF61208.1"/>
    <property type="molecule type" value="Genomic_DNA"/>
</dbReference>
<accession>A0A4V2DCE5</accession>
<dbReference type="AlphaFoldDB" id="A0A4V2DCE5"/>
<sequence>MSNALTTIPKSLRDGFLIGNGLSLLKGVEFLQVEEIQEFFDKDSPYQDLVKFETDLAQICELVILFSESPGSFVELGSFSAVEEIAEKLLVIIQSKYLNKNSFIAKGPATSLKREYPNSIFTFADITIGIKNGHFSEVDCLSLVNKLVAPISVRLKEVDSRTTFNPHKFNHLCKLYVGVLREAYALKDDEICLLLSEFGATVDQHLLDRITFCCAALKWSSSTLSGFDRVHFAYPNNNEASKLIFTGRLNDIPADAGRIIGEG</sequence>
<dbReference type="Proteomes" id="UP000292085">
    <property type="component" value="Unassembled WGS sequence"/>
</dbReference>
<dbReference type="InterPro" id="IPR049725">
    <property type="entry name" value="STM3845-like"/>
</dbReference>
<proteinExistence type="predicted"/>
<reference evidence="1 2" key="1">
    <citation type="submission" date="2019-02" db="EMBL/GenBank/DDBJ databases">
        <authorList>
            <person name="Li Y."/>
        </authorList>
    </citation>
    <scope>NUCLEOTIDE SEQUENCE [LARGE SCALE GENOMIC DNA]</scope>
    <source>
        <strain evidence="1 2">3-7</strain>
    </source>
</reference>
<name>A0A4V2DCE5_9SPHN</name>
<evidence type="ECO:0000313" key="2">
    <source>
        <dbReference type="Proteomes" id="UP000292085"/>
    </source>
</evidence>
<keyword evidence="2" id="KW-1185">Reference proteome</keyword>
<dbReference type="NCBIfam" id="NF038232">
    <property type="entry name" value="STM3845_fam"/>
    <property type="match status" value="1"/>
</dbReference>
<evidence type="ECO:0000313" key="1">
    <source>
        <dbReference type="EMBL" id="RZF61208.1"/>
    </source>
</evidence>
<organism evidence="1 2">
    <name type="scientific">Sphingomonas populi</name>
    <dbReference type="NCBI Taxonomy" id="2484750"/>
    <lineage>
        <taxon>Bacteria</taxon>
        <taxon>Pseudomonadati</taxon>
        <taxon>Pseudomonadota</taxon>
        <taxon>Alphaproteobacteria</taxon>
        <taxon>Sphingomonadales</taxon>
        <taxon>Sphingomonadaceae</taxon>
        <taxon>Sphingomonas</taxon>
    </lineage>
</organism>